<dbReference type="InterPro" id="IPR001906">
    <property type="entry name" value="Terpene_synth_N"/>
</dbReference>
<comment type="cofactor">
    <cofactor evidence="1">
        <name>Mg(2+)</name>
        <dbReference type="ChEBI" id="CHEBI:18420"/>
    </cofactor>
</comment>
<dbReference type="Gene3D" id="1.10.600.10">
    <property type="entry name" value="Farnesyl Diphosphate Synthase"/>
    <property type="match status" value="1"/>
</dbReference>
<dbReference type="GO" id="GO:0009507">
    <property type="term" value="C:chloroplast"/>
    <property type="evidence" value="ECO:0007669"/>
    <property type="project" value="TreeGrafter"/>
</dbReference>
<keyword evidence="4" id="KW-0413">Isomerase</keyword>
<dbReference type="Pfam" id="PF01397">
    <property type="entry name" value="Terpene_synth"/>
    <property type="match status" value="1"/>
</dbReference>
<dbReference type="GO" id="GO:0009686">
    <property type="term" value="P:gibberellin biosynthetic process"/>
    <property type="evidence" value="ECO:0007669"/>
    <property type="project" value="TreeGrafter"/>
</dbReference>
<keyword evidence="2" id="KW-0479">Metal-binding</keyword>
<dbReference type="InterPro" id="IPR036965">
    <property type="entry name" value="Terpene_synth_N_sf"/>
</dbReference>
<evidence type="ECO:0000256" key="3">
    <source>
        <dbReference type="ARBA" id="ARBA00022842"/>
    </source>
</evidence>
<dbReference type="GO" id="GO:0010333">
    <property type="term" value="F:terpene synthase activity"/>
    <property type="evidence" value="ECO:0007669"/>
    <property type="project" value="InterPro"/>
</dbReference>
<dbReference type="FunFam" id="1.50.10.160:FF:000001">
    <property type="entry name" value="Ent-copalyl diphosphate synthase"/>
    <property type="match status" value="1"/>
</dbReference>
<dbReference type="SFLD" id="SFLDG01605">
    <property type="entry name" value="Terpene_Cyclase_Like_1_N-term"/>
    <property type="match status" value="1"/>
</dbReference>
<dbReference type="PANTHER" id="PTHR31739">
    <property type="entry name" value="ENT-COPALYL DIPHOSPHATE SYNTHASE, CHLOROPLASTIC"/>
    <property type="match status" value="1"/>
</dbReference>
<feature type="domain" description="Terpene synthase N-terminal" evidence="5">
    <location>
        <begin position="275"/>
        <end position="481"/>
    </location>
</feature>
<evidence type="ECO:0000256" key="2">
    <source>
        <dbReference type="ARBA" id="ARBA00022723"/>
    </source>
</evidence>
<dbReference type="SUPFAM" id="SSF48576">
    <property type="entry name" value="Terpenoid synthases"/>
    <property type="match status" value="1"/>
</dbReference>
<protein>
    <submittedName>
        <fullName evidence="6">Ent-labda-13-en-8-ol diphosphate synthase</fullName>
    </submittedName>
</protein>
<dbReference type="Gene3D" id="1.50.10.160">
    <property type="match status" value="1"/>
</dbReference>
<dbReference type="InterPro" id="IPR008930">
    <property type="entry name" value="Terpenoid_cyclase/PrenylTrfase"/>
</dbReference>
<dbReference type="InterPro" id="IPR050148">
    <property type="entry name" value="Terpene_synthase-like"/>
</dbReference>
<dbReference type="SUPFAM" id="SSF48239">
    <property type="entry name" value="Terpenoid cyclases/Protein prenyltransferases"/>
    <property type="match status" value="2"/>
</dbReference>
<evidence type="ECO:0000256" key="4">
    <source>
        <dbReference type="ARBA" id="ARBA00023235"/>
    </source>
</evidence>
<dbReference type="EMBL" id="MH124144">
    <property type="protein sequence ID" value="AXK78848.1"/>
    <property type="molecule type" value="mRNA"/>
</dbReference>
<evidence type="ECO:0000256" key="1">
    <source>
        <dbReference type="ARBA" id="ARBA00001946"/>
    </source>
</evidence>
<dbReference type="SFLD" id="SFLDG01014">
    <property type="entry name" value="Terpene_Cyclase_Like_1_N-term"/>
    <property type="match status" value="1"/>
</dbReference>
<accession>A0A345ZQ22</accession>
<evidence type="ECO:0000259" key="5">
    <source>
        <dbReference type="Pfam" id="PF01397"/>
    </source>
</evidence>
<organism evidence="6">
    <name type="scientific">Panicum virgatum</name>
    <name type="common">Blackwell switchgrass</name>
    <dbReference type="NCBI Taxonomy" id="38727"/>
    <lineage>
        <taxon>Eukaryota</taxon>
        <taxon>Viridiplantae</taxon>
        <taxon>Streptophyta</taxon>
        <taxon>Embryophyta</taxon>
        <taxon>Tracheophyta</taxon>
        <taxon>Spermatophyta</taxon>
        <taxon>Magnoliopsida</taxon>
        <taxon>Liliopsida</taxon>
        <taxon>Poales</taxon>
        <taxon>Poaceae</taxon>
        <taxon>PACMAD clade</taxon>
        <taxon>Panicoideae</taxon>
        <taxon>Panicodae</taxon>
        <taxon>Paniceae</taxon>
        <taxon>Panicinae</taxon>
        <taxon>Panicum</taxon>
        <taxon>Panicum sect. Hiantes</taxon>
    </lineage>
</organism>
<sequence>MGLYSPPPARALANSGSRCCSVLEGRPWNFCGKGAVYTGSELQSTRLAGWRVQAKKKERSSSIIHGARKPHIKQSEKVHDLGDYHVIAQSHGTSMEPLIDEIKAMLRSMNDGEISISAYDTAWVALVSRLDGGKGPQFPSTVQWILNNQLSDGSWGDSAFFSAYDRIINTLASVVALTKWSLGSENCKKGLSYLHQNMWRVSEEDQESMPIGFEIAFPSLIEIAKSLDLDFPYDHHALQEIYYNREIKLKRIPKDMMHRVPTTMLHNLEGMSGLDWTMLLKLQSSDGSFLFSPSATAYAFMQTGDMKCFKYIDRIVKKFNGGVPGVYPVDLFEHLWVVDRLQRLGISHHFKKEIEQSMDYVNRHWTEEGIGWARNSNVKDVDDTAMAFRLLRLHGYNVSPNVFKNFEKDGHFFCFVGQSSQALTGMYNLNRASQISFPGEDVLHRARTFSYEFLRSRQAKGMLHDKWIVSKDLAGEVQYTLDFPWFASLPRVEARTYLDQYGGGGDVWIAKSFYRMPLVNNNVYLEFARTDFNGCQVLHQHEWQWLQKWYIQNGLVDFGVAHQDVLRAYFLAAACIFESSRATERLAWARASILANTISTHIRKDSSFRDRLECFLRSQDFSEESVVSWLERMGKDAILVREILRLNDLVAKEAQPTHEGPECAENLLRVAWIEWMRRVVNIEDKQSETNARQQDSFRFYDKQTCLLLVQIIEISAGRISEALYFLNNNGDRIIQLMCSICDCLNRKLSLSKETEDNKEAINHIDREIDMYMQEFSQYLLRRSNEKTRSNIKTRQNILNIVKTCYYATHCPQDVLDSHISRVIFDPVI</sequence>
<reference evidence="6" key="1">
    <citation type="journal article" date="2018" name="Plant Physiol.">
        <title>Functional Diversity of Diterpene Synthases in the Biofuel Crop Switchgrass.</title>
        <authorList>
            <person name="Pelot K.A."/>
            <person name="Chen R."/>
            <person name="Hagelthorn D.M."/>
            <person name="Young C.A."/>
            <person name="Addison J.B."/>
            <person name="Muchlinski A."/>
            <person name="Tholl D."/>
            <person name="Zerbe P."/>
        </authorList>
    </citation>
    <scope>NUCLEOTIDE SEQUENCE</scope>
</reference>
<proteinExistence type="evidence at transcript level"/>
<name>A0A345ZQ22_PANVG</name>
<dbReference type="GO" id="GO:0016853">
    <property type="term" value="F:isomerase activity"/>
    <property type="evidence" value="ECO:0007669"/>
    <property type="project" value="UniProtKB-KW"/>
</dbReference>
<dbReference type="PANTHER" id="PTHR31739:SF31">
    <property type="entry name" value="ENT-COPALYL DIPHOSPHATE SYNTHASE 1, CHLOROPLASTIC"/>
    <property type="match status" value="1"/>
</dbReference>
<dbReference type="Gene3D" id="1.50.10.130">
    <property type="entry name" value="Terpene synthase, N-terminal domain"/>
    <property type="match status" value="1"/>
</dbReference>
<dbReference type="AlphaFoldDB" id="A0A345ZQ22"/>
<keyword evidence="3" id="KW-0460">Magnesium</keyword>
<dbReference type="GO" id="GO:0000287">
    <property type="term" value="F:magnesium ion binding"/>
    <property type="evidence" value="ECO:0007669"/>
    <property type="project" value="TreeGrafter"/>
</dbReference>
<dbReference type="FunFam" id="1.50.10.130:FF:000002">
    <property type="entry name" value="Ent-copalyl diphosphate synthase, chloroplastic"/>
    <property type="match status" value="1"/>
</dbReference>
<evidence type="ECO:0000313" key="6">
    <source>
        <dbReference type="EMBL" id="AXK78848.1"/>
    </source>
</evidence>
<dbReference type="InterPro" id="IPR008949">
    <property type="entry name" value="Isoprenoid_synthase_dom_sf"/>
</dbReference>